<dbReference type="GO" id="GO:0005886">
    <property type="term" value="C:plasma membrane"/>
    <property type="evidence" value="ECO:0007669"/>
    <property type="project" value="UniProtKB-SubCell"/>
</dbReference>
<keyword evidence="7 8" id="KW-0472">Membrane</keyword>
<dbReference type="GO" id="GO:0022857">
    <property type="term" value="F:transmembrane transporter activity"/>
    <property type="evidence" value="ECO:0007669"/>
    <property type="project" value="InterPro"/>
</dbReference>
<name>A0A3P3UA17_9BACL</name>
<evidence type="ECO:0000256" key="3">
    <source>
        <dbReference type="ARBA" id="ARBA00022448"/>
    </source>
</evidence>
<evidence type="ECO:0000256" key="8">
    <source>
        <dbReference type="SAM" id="Phobius"/>
    </source>
</evidence>
<feature type="transmembrane region" description="Helical" evidence="8">
    <location>
        <begin position="184"/>
        <end position="202"/>
    </location>
</feature>
<keyword evidence="4" id="KW-1003">Cell membrane</keyword>
<evidence type="ECO:0000256" key="7">
    <source>
        <dbReference type="ARBA" id="ARBA00023136"/>
    </source>
</evidence>
<evidence type="ECO:0000256" key="4">
    <source>
        <dbReference type="ARBA" id="ARBA00022475"/>
    </source>
</evidence>
<feature type="transmembrane region" description="Helical" evidence="8">
    <location>
        <begin position="322"/>
        <end position="342"/>
    </location>
</feature>
<comment type="subcellular location">
    <subcellularLocation>
        <location evidence="1">Cell membrane</location>
        <topology evidence="1">Multi-pass membrane protein</topology>
    </subcellularLocation>
</comment>
<accession>A0A3P3UA17</accession>
<comment type="caution">
    <text evidence="9">The sequence shown here is derived from an EMBL/GenBank/DDBJ whole genome shotgun (WGS) entry which is preliminary data.</text>
</comment>
<evidence type="ECO:0000256" key="1">
    <source>
        <dbReference type="ARBA" id="ARBA00004651"/>
    </source>
</evidence>
<feature type="transmembrane region" description="Helical" evidence="8">
    <location>
        <begin position="101"/>
        <end position="122"/>
    </location>
</feature>
<keyword evidence="6 8" id="KW-1133">Transmembrane helix</keyword>
<dbReference type="InterPro" id="IPR000522">
    <property type="entry name" value="ABC_transptr_permease_BtuC"/>
</dbReference>
<dbReference type="OrthoDB" id="9811721at2"/>
<dbReference type="CDD" id="cd06550">
    <property type="entry name" value="TM_ABC_iron-siderophores_like"/>
    <property type="match status" value="1"/>
</dbReference>
<feature type="transmembrane region" description="Helical" evidence="8">
    <location>
        <begin position="156"/>
        <end position="178"/>
    </location>
</feature>
<dbReference type="RefSeq" id="WP_128634975.1">
    <property type="nucleotide sequence ID" value="NZ_RRCN01000001.1"/>
</dbReference>
<proteinExistence type="inferred from homology"/>
<gene>
    <name evidence="9" type="ORF">EHV15_32930</name>
</gene>
<dbReference type="SUPFAM" id="SSF81345">
    <property type="entry name" value="ABC transporter involved in vitamin B12 uptake, BtuC"/>
    <property type="match status" value="1"/>
</dbReference>
<keyword evidence="3" id="KW-0813">Transport</keyword>
<evidence type="ECO:0000313" key="9">
    <source>
        <dbReference type="EMBL" id="RRJ67195.1"/>
    </source>
</evidence>
<keyword evidence="5 8" id="KW-0812">Transmembrane</keyword>
<reference evidence="9 10" key="1">
    <citation type="submission" date="2018-11" db="EMBL/GenBank/DDBJ databases">
        <title>Genome sequencing of Paenibacillus sp. KCOM 3021 (= ChDC PVNT-B20).</title>
        <authorList>
            <person name="Kook J.-K."/>
            <person name="Park S.-N."/>
            <person name="Lim Y.K."/>
        </authorList>
    </citation>
    <scope>NUCLEOTIDE SEQUENCE [LARGE SCALE GENOMIC DNA]</scope>
    <source>
        <strain evidence="9 10">KCOM 3021</strain>
    </source>
</reference>
<feature type="transmembrane region" description="Helical" evidence="8">
    <location>
        <begin position="69"/>
        <end position="89"/>
    </location>
</feature>
<evidence type="ECO:0000256" key="2">
    <source>
        <dbReference type="ARBA" id="ARBA00007935"/>
    </source>
</evidence>
<dbReference type="Pfam" id="PF01032">
    <property type="entry name" value="FecCD"/>
    <property type="match status" value="1"/>
</dbReference>
<feature type="transmembrane region" description="Helical" evidence="8">
    <location>
        <begin position="248"/>
        <end position="273"/>
    </location>
</feature>
<comment type="similarity">
    <text evidence="2">Belongs to the binding-protein-dependent transport system permease family. FecCD subfamily.</text>
</comment>
<dbReference type="GO" id="GO:0033214">
    <property type="term" value="P:siderophore-iron import into cell"/>
    <property type="evidence" value="ECO:0007669"/>
    <property type="project" value="TreeGrafter"/>
</dbReference>
<evidence type="ECO:0000256" key="5">
    <source>
        <dbReference type="ARBA" id="ARBA00022692"/>
    </source>
</evidence>
<evidence type="ECO:0000256" key="6">
    <source>
        <dbReference type="ARBA" id="ARBA00022989"/>
    </source>
</evidence>
<dbReference type="Proteomes" id="UP000267017">
    <property type="component" value="Unassembled WGS sequence"/>
</dbReference>
<protein>
    <submittedName>
        <fullName evidence="9">Iron ABC transporter permease</fullName>
    </submittedName>
</protein>
<dbReference type="FunFam" id="1.10.3470.10:FF:000001">
    <property type="entry name" value="Vitamin B12 ABC transporter permease BtuC"/>
    <property type="match status" value="1"/>
</dbReference>
<organism evidence="9 10">
    <name type="scientific">Paenibacillus oralis</name>
    <dbReference type="NCBI Taxonomy" id="2490856"/>
    <lineage>
        <taxon>Bacteria</taxon>
        <taxon>Bacillati</taxon>
        <taxon>Bacillota</taxon>
        <taxon>Bacilli</taxon>
        <taxon>Bacillales</taxon>
        <taxon>Paenibacillaceae</taxon>
        <taxon>Paenibacillus</taxon>
    </lineage>
</organism>
<feature type="transmembrane region" description="Helical" evidence="8">
    <location>
        <begin position="294"/>
        <end position="316"/>
    </location>
</feature>
<feature type="transmembrane region" description="Helical" evidence="8">
    <location>
        <begin position="128"/>
        <end position="149"/>
    </location>
</feature>
<dbReference type="PANTHER" id="PTHR30472:SF24">
    <property type="entry name" value="FERRIC ENTEROBACTIN TRANSPORT SYSTEM PERMEASE PROTEIN FEPG"/>
    <property type="match status" value="1"/>
</dbReference>
<dbReference type="Gene3D" id="1.10.3470.10">
    <property type="entry name" value="ABC transporter involved in vitamin B12 uptake, BtuC"/>
    <property type="match status" value="1"/>
</dbReference>
<dbReference type="EMBL" id="RRCN01000001">
    <property type="protein sequence ID" value="RRJ67195.1"/>
    <property type="molecule type" value="Genomic_DNA"/>
</dbReference>
<feature type="transmembrane region" description="Helical" evidence="8">
    <location>
        <begin position="21"/>
        <end position="42"/>
    </location>
</feature>
<sequence length="347" mass="37040">MINRNTTDGRLYARKFRIWGLFLLLGLAVFFILHIALGQVVLSPREVVLALLNNHDETYHRQIVWELRLPRTLIALAAGAMLGLAGAILQSVTRNPLAEPGLLGVSAGSVLMLVLYMTYLGGSASLSLQVPLFGLAGGILTVSAIYLLGWSRRGDALQFTVIGLLISAFLSACTSLVLLRHSEAIGSILLWTVGSLNGRVWLHWNIIWPWFLIMVPIGLMSAGAANALQLGDGVARGIGVPVRLSRAGLLLIAALLTAGAVSIVGAIGFIGLIGPHIARRIVGQDARRLFPFSALVTAWLLVGSDILSQGLSIPLFDGGRPASLPVGAVTAFMGAPFFIYLARRQMK</sequence>
<keyword evidence="10" id="KW-1185">Reference proteome</keyword>
<evidence type="ECO:0000313" key="10">
    <source>
        <dbReference type="Proteomes" id="UP000267017"/>
    </source>
</evidence>
<dbReference type="PANTHER" id="PTHR30472">
    <property type="entry name" value="FERRIC ENTEROBACTIN TRANSPORT SYSTEM PERMEASE PROTEIN"/>
    <property type="match status" value="1"/>
</dbReference>
<feature type="transmembrane region" description="Helical" evidence="8">
    <location>
        <begin position="209"/>
        <end position="228"/>
    </location>
</feature>
<dbReference type="AlphaFoldDB" id="A0A3P3UA17"/>
<dbReference type="InterPro" id="IPR037294">
    <property type="entry name" value="ABC_BtuC-like"/>
</dbReference>